<dbReference type="GO" id="GO:0009228">
    <property type="term" value="P:thiamine biosynthetic process"/>
    <property type="evidence" value="ECO:0007669"/>
    <property type="project" value="UniProtKB-KW"/>
</dbReference>
<organism evidence="14 15">
    <name type="scientific">Microbacterium halimionae</name>
    <dbReference type="NCBI Taxonomy" id="1526413"/>
    <lineage>
        <taxon>Bacteria</taxon>
        <taxon>Bacillati</taxon>
        <taxon>Actinomycetota</taxon>
        <taxon>Actinomycetes</taxon>
        <taxon>Micrococcales</taxon>
        <taxon>Microbacteriaceae</taxon>
        <taxon>Microbacterium</taxon>
    </lineage>
</organism>
<comment type="function">
    <text evidence="1">Responsible for the formation of the pyrimidine heterocycle in the thiamine biosynthesis pathway. Catalyzes the formation of hydroxymethylpyrimidine phosphate (HMP-P) from histidine and pyridoxal phosphate (PLP). The protein uses PLP and the active site histidine to form HMP-P, generating an inactive enzyme. The enzyme can only undergo a single turnover, which suggests it is a suicide enzyme.</text>
</comment>
<dbReference type="InterPro" id="IPR027939">
    <property type="entry name" value="NMT1/THI5"/>
</dbReference>
<keyword evidence="7" id="KW-0663">Pyridoxal phosphate</keyword>
<keyword evidence="8" id="KW-0784">Thiamine biosynthesis</keyword>
<evidence type="ECO:0000256" key="4">
    <source>
        <dbReference type="ARBA" id="ARBA00011738"/>
    </source>
</evidence>
<evidence type="ECO:0000256" key="12">
    <source>
        <dbReference type="SAM" id="SignalP"/>
    </source>
</evidence>
<dbReference type="AlphaFoldDB" id="A0A7W3JRB9"/>
<feature type="signal peptide" evidence="12">
    <location>
        <begin position="1"/>
        <end position="34"/>
    </location>
</feature>
<accession>A0A7W3JRB9</accession>
<proteinExistence type="inferred from homology"/>
<dbReference type="PANTHER" id="PTHR31528:SF1">
    <property type="entry name" value="4-AMINO-5-HYDROXYMETHYL-2-METHYLPYRIMIDINE PHOSPHATE SYNTHASE THI11-RELATED"/>
    <property type="match status" value="1"/>
</dbReference>
<dbReference type="SUPFAM" id="SSF53850">
    <property type="entry name" value="Periplasmic binding protein-like II"/>
    <property type="match status" value="1"/>
</dbReference>
<dbReference type="Gene3D" id="3.40.190.10">
    <property type="entry name" value="Periplasmic binding protein-like II"/>
    <property type="match status" value="2"/>
</dbReference>
<comment type="subunit">
    <text evidence="4">Homodimer.</text>
</comment>
<gene>
    <name evidence="14" type="ORF">FHX48_002686</name>
</gene>
<evidence type="ECO:0000256" key="7">
    <source>
        <dbReference type="ARBA" id="ARBA00022898"/>
    </source>
</evidence>
<comment type="caution">
    <text evidence="14">The sequence shown here is derived from an EMBL/GenBank/DDBJ whole genome shotgun (WGS) entry which is preliminary data.</text>
</comment>
<evidence type="ECO:0000313" key="14">
    <source>
        <dbReference type="EMBL" id="MBA8817581.1"/>
    </source>
</evidence>
<comment type="catalytic activity">
    <reaction evidence="11">
        <text>N(6)-(pyridoxal phosphate)-L-lysyl-[4-amino-5-hydroxymethyl-2-methylpyrimidine phosphate synthase] + L-histidyl-[4-amino-5-hydroxymethyl-2-methylpyrimidine phosphate synthase] + 2 Fe(3+) + 4 H2O = L-lysyl-[4-amino-5-hydroxymethyl-2-methylpyrimidine phosphate synthase] + (2S)-2-amino-5-hydroxy-4-oxopentanoyl-[4-amino-5-hydroxymethyl-2-methylpyrimidine phosphate synthase] + 4-amino-2-methyl-5-(phosphooxymethyl)pyrimidine + 3-oxopropanoate + 2 Fe(2+) + 2 H(+)</text>
        <dbReference type="Rhea" id="RHEA:65756"/>
        <dbReference type="Rhea" id="RHEA-COMP:16892"/>
        <dbReference type="Rhea" id="RHEA-COMP:16893"/>
        <dbReference type="Rhea" id="RHEA-COMP:16894"/>
        <dbReference type="Rhea" id="RHEA-COMP:16895"/>
        <dbReference type="ChEBI" id="CHEBI:15377"/>
        <dbReference type="ChEBI" id="CHEBI:15378"/>
        <dbReference type="ChEBI" id="CHEBI:29033"/>
        <dbReference type="ChEBI" id="CHEBI:29034"/>
        <dbReference type="ChEBI" id="CHEBI:29969"/>
        <dbReference type="ChEBI" id="CHEBI:29979"/>
        <dbReference type="ChEBI" id="CHEBI:33190"/>
        <dbReference type="ChEBI" id="CHEBI:58354"/>
        <dbReference type="ChEBI" id="CHEBI:143915"/>
        <dbReference type="ChEBI" id="CHEBI:157692"/>
    </reaction>
    <physiologicalReaction direction="left-to-right" evidence="11">
        <dbReference type="Rhea" id="RHEA:65757"/>
    </physiologicalReaction>
</comment>
<dbReference type="EMBL" id="JACGWY010000008">
    <property type="protein sequence ID" value="MBA8817581.1"/>
    <property type="molecule type" value="Genomic_DNA"/>
</dbReference>
<dbReference type="GO" id="GO:0016740">
    <property type="term" value="F:transferase activity"/>
    <property type="evidence" value="ECO:0007669"/>
    <property type="project" value="UniProtKB-KW"/>
</dbReference>
<keyword evidence="6" id="KW-0479">Metal-binding</keyword>
<dbReference type="PANTHER" id="PTHR31528">
    <property type="entry name" value="4-AMINO-5-HYDROXYMETHYL-2-METHYLPYRIMIDINE PHOSPHATE SYNTHASE THI11-RELATED"/>
    <property type="match status" value="1"/>
</dbReference>
<dbReference type="Pfam" id="PF09084">
    <property type="entry name" value="NMT1"/>
    <property type="match status" value="1"/>
</dbReference>
<evidence type="ECO:0000256" key="6">
    <source>
        <dbReference type="ARBA" id="ARBA00022723"/>
    </source>
</evidence>
<evidence type="ECO:0000256" key="2">
    <source>
        <dbReference type="ARBA" id="ARBA00004948"/>
    </source>
</evidence>
<keyword evidence="9" id="KW-0408">Iron</keyword>
<evidence type="ECO:0000256" key="11">
    <source>
        <dbReference type="ARBA" id="ARBA00048179"/>
    </source>
</evidence>
<dbReference type="Proteomes" id="UP000526083">
    <property type="component" value="Unassembled WGS sequence"/>
</dbReference>
<reference evidence="14 15" key="1">
    <citation type="submission" date="2020-07" db="EMBL/GenBank/DDBJ databases">
        <title>Sequencing the genomes of 1000 actinobacteria strains.</title>
        <authorList>
            <person name="Klenk H.-P."/>
        </authorList>
    </citation>
    <scope>NUCLEOTIDE SEQUENCE [LARGE SCALE GENOMIC DNA]</scope>
    <source>
        <strain evidence="14 15">DSM 27576</strain>
    </source>
</reference>
<dbReference type="GO" id="GO:0046872">
    <property type="term" value="F:metal ion binding"/>
    <property type="evidence" value="ECO:0007669"/>
    <property type="project" value="UniProtKB-KW"/>
</dbReference>
<sequence length="359" mass="37430">MTIFSSRRSRVAASLAAVAISALALSACSSSSDAGGDASTSSDGDSAMKKDITVQLSWIKNEEFAGEFFADSKGYYTDAGFDSVTLVPGPSTSAPELISGTADFGMSDAVSTGSVIASEGAPLKIIGTTYQKNPFTVLSLADGGDIATVDDLVGKKIGVQDSNTALFNAFLSANGLTSDDVEIVPVQYDPAPLINGEVDGFISYLTNEAIIVANEGYDTTNLPFADNGLPFVAETLVTTDDMIANYPETVKAFLKAEIMGWTDLVNDPEEGARLAYEEYGADLDLNPENSTAGSIAQVDLVVTDETAENGLFTISDELQAATIESLAGAGIELSASDLFDLSLLAEVYEENPDLIAYAG</sequence>
<keyword evidence="15" id="KW-1185">Reference proteome</keyword>
<evidence type="ECO:0000256" key="3">
    <source>
        <dbReference type="ARBA" id="ARBA00009406"/>
    </source>
</evidence>
<keyword evidence="12" id="KW-0732">Signal</keyword>
<evidence type="ECO:0000256" key="9">
    <source>
        <dbReference type="ARBA" id="ARBA00023004"/>
    </source>
</evidence>
<protein>
    <recommendedName>
        <fullName evidence="10">Thiamine pyrimidine synthase</fullName>
    </recommendedName>
</protein>
<keyword evidence="5" id="KW-0808">Transferase</keyword>
<evidence type="ECO:0000259" key="13">
    <source>
        <dbReference type="Pfam" id="PF09084"/>
    </source>
</evidence>
<evidence type="ECO:0000256" key="10">
    <source>
        <dbReference type="ARBA" id="ARBA00033171"/>
    </source>
</evidence>
<feature type="domain" description="SsuA/THI5-like" evidence="13">
    <location>
        <begin position="61"/>
        <end position="270"/>
    </location>
</feature>
<evidence type="ECO:0000256" key="1">
    <source>
        <dbReference type="ARBA" id="ARBA00003469"/>
    </source>
</evidence>
<evidence type="ECO:0000256" key="5">
    <source>
        <dbReference type="ARBA" id="ARBA00022679"/>
    </source>
</evidence>
<evidence type="ECO:0000313" key="15">
    <source>
        <dbReference type="Proteomes" id="UP000526083"/>
    </source>
</evidence>
<dbReference type="InterPro" id="IPR015168">
    <property type="entry name" value="SsuA/THI5"/>
</dbReference>
<comment type="similarity">
    <text evidence="3">Belongs to the NMT1/THI5 family.</text>
</comment>
<feature type="chain" id="PRO_5038984648" description="Thiamine pyrimidine synthase" evidence="12">
    <location>
        <begin position="35"/>
        <end position="359"/>
    </location>
</feature>
<evidence type="ECO:0000256" key="8">
    <source>
        <dbReference type="ARBA" id="ARBA00022977"/>
    </source>
</evidence>
<name>A0A7W3JRB9_9MICO</name>
<comment type="pathway">
    <text evidence="2">Cofactor biosynthesis; thiamine diphosphate biosynthesis.</text>
</comment>
<dbReference type="RefSeq" id="WP_167044919.1">
    <property type="nucleotide sequence ID" value="NZ_JAAOZB010000001.1"/>
</dbReference>
<dbReference type="PROSITE" id="PS51257">
    <property type="entry name" value="PROKAR_LIPOPROTEIN"/>
    <property type="match status" value="1"/>
</dbReference>